<dbReference type="Proteomes" id="UP000005867">
    <property type="component" value="Chromosome"/>
</dbReference>
<dbReference type="GeneID" id="59388063"/>
<organism evidence="1 2">
    <name type="scientific">Pyrobaculum ferrireducens</name>
    <dbReference type="NCBI Taxonomy" id="1104324"/>
    <lineage>
        <taxon>Archaea</taxon>
        <taxon>Thermoproteota</taxon>
        <taxon>Thermoprotei</taxon>
        <taxon>Thermoproteales</taxon>
        <taxon>Thermoproteaceae</taxon>
        <taxon>Pyrobaculum</taxon>
    </lineage>
</organism>
<dbReference type="HOGENOM" id="CLU_3148119_0_0_2"/>
<dbReference type="STRING" id="1104324.P186_2806"/>
<dbReference type="AlphaFoldDB" id="G7VF17"/>
<protein>
    <submittedName>
        <fullName evidence="1">Uncharacterized protein</fullName>
    </submittedName>
</protein>
<accession>G7VF17</accession>
<dbReference type="eggNOG" id="arCOG07693">
    <property type="taxonomic scope" value="Archaea"/>
</dbReference>
<dbReference type="RefSeq" id="WP_014290007.1">
    <property type="nucleotide sequence ID" value="NC_016645.1"/>
</dbReference>
<dbReference type="BioCyc" id="PSP1104324:GJSN-2743-MONOMER"/>
<dbReference type="KEGG" id="pyr:P186_2806"/>
<dbReference type="OrthoDB" id="27655at2157"/>
<dbReference type="EMBL" id="CP003098">
    <property type="protein sequence ID" value="AET34182.1"/>
    <property type="molecule type" value="Genomic_DNA"/>
</dbReference>
<evidence type="ECO:0000313" key="1">
    <source>
        <dbReference type="EMBL" id="AET34182.1"/>
    </source>
</evidence>
<evidence type="ECO:0000313" key="2">
    <source>
        <dbReference type="Proteomes" id="UP000005867"/>
    </source>
</evidence>
<gene>
    <name evidence="1" type="ORF">P186_2806</name>
</gene>
<name>G7VF17_9CREN</name>
<sequence length="48" mass="5358">MRRVIEILGPISKILQELGIDPYYPAHLLTPKLFTIAPKLAKRLGDAS</sequence>
<keyword evidence="2" id="KW-1185">Reference proteome</keyword>
<proteinExistence type="predicted"/>
<reference evidence="1 2" key="1">
    <citation type="journal article" date="2012" name="J. Bacteriol.">
        <title>Complete genome sequence of strain 1860, a crenarchaeon of the genus pyrobaculum able to grow with various electron acceptors.</title>
        <authorList>
            <person name="Mardanov A.V."/>
            <person name="Gumerov V.M."/>
            <person name="Slobodkina G.B."/>
            <person name="Beletsky A.V."/>
            <person name="Bonch-Osmolovskaya E.A."/>
            <person name="Ravin N.V."/>
            <person name="Skryabin K.G."/>
        </authorList>
    </citation>
    <scope>NUCLEOTIDE SEQUENCE [LARGE SCALE GENOMIC DNA]</scope>
    <source>
        <strain evidence="1 2">1860</strain>
    </source>
</reference>